<gene>
    <name evidence="7" type="ORF">E6H04_08755</name>
</gene>
<dbReference type="PANTHER" id="PTHR33529:SF6">
    <property type="entry name" value="YJGP_YJGQ FAMILY PERMEASE"/>
    <property type="match status" value="1"/>
</dbReference>
<accession>A0A537JA05</accession>
<reference evidence="7 8" key="1">
    <citation type="journal article" date="2019" name="Nat. Microbiol.">
        <title>Mediterranean grassland soil C-N compound turnover is dependent on rainfall and depth, and is mediated by genomically divergent microorganisms.</title>
        <authorList>
            <person name="Diamond S."/>
            <person name="Andeer P.F."/>
            <person name="Li Z."/>
            <person name="Crits-Christoph A."/>
            <person name="Burstein D."/>
            <person name="Anantharaman K."/>
            <person name="Lane K.R."/>
            <person name="Thomas B.C."/>
            <person name="Pan C."/>
            <person name="Northen T.R."/>
            <person name="Banfield J.F."/>
        </authorList>
    </citation>
    <scope>NUCLEOTIDE SEQUENCE [LARGE SCALE GENOMIC DNA]</scope>
    <source>
        <strain evidence="7">NP_7</strain>
    </source>
</reference>
<evidence type="ECO:0000256" key="6">
    <source>
        <dbReference type="SAM" id="Phobius"/>
    </source>
</evidence>
<dbReference type="PANTHER" id="PTHR33529">
    <property type="entry name" value="SLR0882 PROTEIN-RELATED"/>
    <property type="match status" value="1"/>
</dbReference>
<evidence type="ECO:0000313" key="7">
    <source>
        <dbReference type="EMBL" id="TMI80371.1"/>
    </source>
</evidence>
<organism evidence="7 8">
    <name type="scientific">Candidatus Segetimicrobium genomatis</name>
    <dbReference type="NCBI Taxonomy" id="2569760"/>
    <lineage>
        <taxon>Bacteria</taxon>
        <taxon>Bacillati</taxon>
        <taxon>Candidatus Sysuimicrobiota</taxon>
        <taxon>Candidatus Sysuimicrobiia</taxon>
        <taxon>Candidatus Sysuimicrobiales</taxon>
        <taxon>Candidatus Segetimicrobiaceae</taxon>
        <taxon>Candidatus Segetimicrobium</taxon>
    </lineage>
</organism>
<dbReference type="Pfam" id="PF03739">
    <property type="entry name" value="LptF_LptG"/>
    <property type="match status" value="1"/>
</dbReference>
<feature type="transmembrane region" description="Helical" evidence="6">
    <location>
        <begin position="334"/>
        <end position="357"/>
    </location>
</feature>
<sequence length="361" mass="39034">MRLSLLDRLLSTEVGISFGFGLGFFSTLLVMNHVFYLARLAISQGMPFGVALELFVYKVPYLIAFSAPMGVLLATVLGVGRMTDHNEIAALRVCGTSLYRIAAPIVLLGCVAALGIVVFTEGIVSLANDRYRSVINDFMTRAPELQPVENVFFQAPSAEGTALYHARRYDPRTRTLESVTVIYLTGGETLRVIQAHEATYRAGGAWTFHDGEVYVVEQGRVVTTRFGAMDLNVPRSPRDLTLPPKPTSEMSLRELAQEVVGAERHGADPRPFVLEIHNRLAGAASSIVFALIGVPLSLRPHRSGPSIGMGLSILVLFAYYAILIPSQLASEGRVLAPALAAWLPNGVVGALGGVLLMRATR</sequence>
<keyword evidence="5 6" id="KW-0472">Membrane</keyword>
<keyword evidence="2" id="KW-1003">Cell membrane</keyword>
<dbReference type="InterPro" id="IPR005495">
    <property type="entry name" value="LptG/LptF_permease"/>
</dbReference>
<name>A0A537JA05_9BACT</name>
<feature type="transmembrane region" description="Helical" evidence="6">
    <location>
        <begin position="101"/>
        <end position="124"/>
    </location>
</feature>
<evidence type="ECO:0000256" key="3">
    <source>
        <dbReference type="ARBA" id="ARBA00022692"/>
    </source>
</evidence>
<evidence type="ECO:0000256" key="5">
    <source>
        <dbReference type="ARBA" id="ARBA00023136"/>
    </source>
</evidence>
<evidence type="ECO:0000313" key="8">
    <source>
        <dbReference type="Proteomes" id="UP000320048"/>
    </source>
</evidence>
<dbReference type="GO" id="GO:0015920">
    <property type="term" value="P:lipopolysaccharide transport"/>
    <property type="evidence" value="ECO:0007669"/>
    <property type="project" value="TreeGrafter"/>
</dbReference>
<dbReference type="EMBL" id="VBAO01000225">
    <property type="protein sequence ID" value="TMI80371.1"/>
    <property type="molecule type" value="Genomic_DNA"/>
</dbReference>
<comment type="subcellular location">
    <subcellularLocation>
        <location evidence="1">Cell membrane</location>
        <topology evidence="1">Multi-pass membrane protein</topology>
    </subcellularLocation>
</comment>
<evidence type="ECO:0000256" key="1">
    <source>
        <dbReference type="ARBA" id="ARBA00004651"/>
    </source>
</evidence>
<comment type="caution">
    <text evidence="7">The sequence shown here is derived from an EMBL/GenBank/DDBJ whole genome shotgun (WGS) entry which is preliminary data.</text>
</comment>
<keyword evidence="4 6" id="KW-1133">Transmembrane helix</keyword>
<dbReference type="Proteomes" id="UP000320048">
    <property type="component" value="Unassembled WGS sequence"/>
</dbReference>
<keyword evidence="3 6" id="KW-0812">Transmembrane</keyword>
<protein>
    <submittedName>
        <fullName evidence="7">YjgP/YjgQ family permease</fullName>
    </submittedName>
</protein>
<feature type="transmembrane region" description="Helical" evidence="6">
    <location>
        <begin position="16"/>
        <end position="38"/>
    </location>
</feature>
<proteinExistence type="predicted"/>
<evidence type="ECO:0000256" key="4">
    <source>
        <dbReference type="ARBA" id="ARBA00022989"/>
    </source>
</evidence>
<feature type="transmembrane region" description="Helical" evidence="6">
    <location>
        <begin position="304"/>
        <end position="322"/>
    </location>
</feature>
<dbReference type="AlphaFoldDB" id="A0A537JA05"/>
<feature type="transmembrane region" description="Helical" evidence="6">
    <location>
        <begin position="59"/>
        <end position="81"/>
    </location>
</feature>
<dbReference type="GO" id="GO:0043190">
    <property type="term" value="C:ATP-binding cassette (ABC) transporter complex"/>
    <property type="evidence" value="ECO:0007669"/>
    <property type="project" value="TreeGrafter"/>
</dbReference>
<evidence type="ECO:0000256" key="2">
    <source>
        <dbReference type="ARBA" id="ARBA00022475"/>
    </source>
</evidence>